<evidence type="ECO:0000313" key="2">
    <source>
        <dbReference type="Proteomes" id="UP001055811"/>
    </source>
</evidence>
<evidence type="ECO:0000313" key="1">
    <source>
        <dbReference type="EMBL" id="KAI3766178.1"/>
    </source>
</evidence>
<name>A0ACB9F4A7_CICIN</name>
<gene>
    <name evidence="1" type="ORF">L2E82_16230</name>
</gene>
<reference evidence="2" key="1">
    <citation type="journal article" date="2022" name="Mol. Ecol. Resour.">
        <title>The genomes of chicory, endive, great burdock and yacon provide insights into Asteraceae palaeo-polyploidization history and plant inulin production.</title>
        <authorList>
            <person name="Fan W."/>
            <person name="Wang S."/>
            <person name="Wang H."/>
            <person name="Wang A."/>
            <person name="Jiang F."/>
            <person name="Liu H."/>
            <person name="Zhao H."/>
            <person name="Xu D."/>
            <person name="Zhang Y."/>
        </authorList>
    </citation>
    <scope>NUCLEOTIDE SEQUENCE [LARGE SCALE GENOMIC DNA]</scope>
    <source>
        <strain evidence="2">cv. Punajuju</strain>
    </source>
</reference>
<dbReference type="Proteomes" id="UP001055811">
    <property type="component" value="Linkage Group LG03"/>
</dbReference>
<organism evidence="1 2">
    <name type="scientific">Cichorium intybus</name>
    <name type="common">Chicory</name>
    <dbReference type="NCBI Taxonomy" id="13427"/>
    <lineage>
        <taxon>Eukaryota</taxon>
        <taxon>Viridiplantae</taxon>
        <taxon>Streptophyta</taxon>
        <taxon>Embryophyta</taxon>
        <taxon>Tracheophyta</taxon>
        <taxon>Spermatophyta</taxon>
        <taxon>Magnoliopsida</taxon>
        <taxon>eudicotyledons</taxon>
        <taxon>Gunneridae</taxon>
        <taxon>Pentapetalae</taxon>
        <taxon>asterids</taxon>
        <taxon>campanulids</taxon>
        <taxon>Asterales</taxon>
        <taxon>Asteraceae</taxon>
        <taxon>Cichorioideae</taxon>
        <taxon>Cichorieae</taxon>
        <taxon>Cichoriinae</taxon>
        <taxon>Cichorium</taxon>
    </lineage>
</organism>
<comment type="caution">
    <text evidence="1">The sequence shown here is derived from an EMBL/GenBank/DDBJ whole genome shotgun (WGS) entry which is preliminary data.</text>
</comment>
<protein>
    <submittedName>
        <fullName evidence="1">Uncharacterized protein</fullName>
    </submittedName>
</protein>
<reference evidence="1 2" key="2">
    <citation type="journal article" date="2022" name="Mol. Ecol. Resour.">
        <title>The genomes of chicory, endive, great burdock and yacon provide insights into Asteraceae paleo-polyploidization history and plant inulin production.</title>
        <authorList>
            <person name="Fan W."/>
            <person name="Wang S."/>
            <person name="Wang H."/>
            <person name="Wang A."/>
            <person name="Jiang F."/>
            <person name="Liu H."/>
            <person name="Zhao H."/>
            <person name="Xu D."/>
            <person name="Zhang Y."/>
        </authorList>
    </citation>
    <scope>NUCLEOTIDE SEQUENCE [LARGE SCALE GENOMIC DNA]</scope>
    <source>
        <strain evidence="2">cv. Punajuju</strain>
        <tissue evidence="1">Leaves</tissue>
    </source>
</reference>
<keyword evidence="2" id="KW-1185">Reference proteome</keyword>
<dbReference type="EMBL" id="CM042011">
    <property type="protein sequence ID" value="KAI3766178.1"/>
    <property type="molecule type" value="Genomic_DNA"/>
</dbReference>
<proteinExistence type="predicted"/>
<sequence length="67" mass="7968">MFIFSMATKFLQVHINLQLIVVKEVRTEKRLRLLSPAFNNPKVCVFVPIWIDFEGVFRNRMYFSDSS</sequence>
<accession>A0ACB9F4A7</accession>